<dbReference type="KEGG" id="smo:SELMODRAFT_428826"/>
<dbReference type="EMBL" id="GL377672">
    <property type="protein sequence ID" value="EFJ08591.1"/>
    <property type="molecule type" value="Genomic_DNA"/>
</dbReference>
<reference evidence="2 3" key="1">
    <citation type="journal article" date="2011" name="Science">
        <title>The Selaginella genome identifies genetic changes associated with the evolution of vascular plants.</title>
        <authorList>
            <person name="Banks J.A."/>
            <person name="Nishiyama T."/>
            <person name="Hasebe M."/>
            <person name="Bowman J.L."/>
            <person name="Gribskov M."/>
            <person name="dePamphilis C."/>
            <person name="Albert V.A."/>
            <person name="Aono N."/>
            <person name="Aoyama T."/>
            <person name="Ambrose B.A."/>
            <person name="Ashton N.W."/>
            <person name="Axtell M.J."/>
            <person name="Barker E."/>
            <person name="Barker M.S."/>
            <person name="Bennetzen J.L."/>
            <person name="Bonawitz N.D."/>
            <person name="Chapple C."/>
            <person name="Cheng C."/>
            <person name="Correa L.G."/>
            <person name="Dacre M."/>
            <person name="DeBarry J."/>
            <person name="Dreyer I."/>
            <person name="Elias M."/>
            <person name="Engstrom E.M."/>
            <person name="Estelle M."/>
            <person name="Feng L."/>
            <person name="Finet C."/>
            <person name="Floyd S.K."/>
            <person name="Frommer W.B."/>
            <person name="Fujita T."/>
            <person name="Gramzow L."/>
            <person name="Gutensohn M."/>
            <person name="Harholt J."/>
            <person name="Hattori M."/>
            <person name="Heyl A."/>
            <person name="Hirai T."/>
            <person name="Hiwatashi Y."/>
            <person name="Ishikawa M."/>
            <person name="Iwata M."/>
            <person name="Karol K.G."/>
            <person name="Koehler B."/>
            <person name="Kolukisaoglu U."/>
            <person name="Kubo M."/>
            <person name="Kurata T."/>
            <person name="Lalonde S."/>
            <person name="Li K."/>
            <person name="Li Y."/>
            <person name="Litt A."/>
            <person name="Lyons E."/>
            <person name="Manning G."/>
            <person name="Maruyama T."/>
            <person name="Michael T.P."/>
            <person name="Mikami K."/>
            <person name="Miyazaki S."/>
            <person name="Morinaga S."/>
            <person name="Murata T."/>
            <person name="Mueller-Roeber B."/>
            <person name="Nelson D.R."/>
            <person name="Obara M."/>
            <person name="Oguri Y."/>
            <person name="Olmstead R.G."/>
            <person name="Onodera N."/>
            <person name="Petersen B.L."/>
            <person name="Pils B."/>
            <person name="Prigge M."/>
            <person name="Rensing S.A."/>
            <person name="Riano-Pachon D.M."/>
            <person name="Roberts A.W."/>
            <person name="Sato Y."/>
            <person name="Scheller H.V."/>
            <person name="Schulz B."/>
            <person name="Schulz C."/>
            <person name="Shakirov E.V."/>
            <person name="Shibagaki N."/>
            <person name="Shinohara N."/>
            <person name="Shippen D.E."/>
            <person name="Soerensen I."/>
            <person name="Sotooka R."/>
            <person name="Sugimoto N."/>
            <person name="Sugita M."/>
            <person name="Sumikawa N."/>
            <person name="Tanurdzic M."/>
            <person name="Theissen G."/>
            <person name="Ulvskov P."/>
            <person name="Wakazuki S."/>
            <person name="Weng J.K."/>
            <person name="Willats W.W."/>
            <person name="Wipf D."/>
            <person name="Wolf P.G."/>
            <person name="Yang L."/>
            <person name="Zimmer A.D."/>
            <person name="Zhu Q."/>
            <person name="Mitros T."/>
            <person name="Hellsten U."/>
            <person name="Loque D."/>
            <person name="Otillar R."/>
            <person name="Salamov A."/>
            <person name="Schmutz J."/>
            <person name="Shapiro H."/>
            <person name="Lindquist E."/>
            <person name="Lucas S."/>
            <person name="Rokhsar D."/>
            <person name="Grigoriev I.V."/>
        </authorList>
    </citation>
    <scope>NUCLEOTIDE SEQUENCE [LARGE SCALE GENOMIC DNA]</scope>
</reference>
<dbReference type="Gramene" id="EFJ08591">
    <property type="protein sequence ID" value="EFJ08591"/>
    <property type="gene ID" value="SELMODRAFT_428826"/>
</dbReference>
<protein>
    <submittedName>
        <fullName evidence="2">Uncharacterized protein</fullName>
    </submittedName>
</protein>
<feature type="compositionally biased region" description="Low complexity" evidence="1">
    <location>
        <begin position="11"/>
        <end position="46"/>
    </location>
</feature>
<dbReference type="InParanoid" id="D8T448"/>
<evidence type="ECO:0000313" key="2">
    <source>
        <dbReference type="EMBL" id="EFJ08591.1"/>
    </source>
</evidence>
<feature type="region of interest" description="Disordered" evidence="1">
    <location>
        <begin position="1"/>
        <end position="88"/>
    </location>
</feature>
<name>D8T448_SELML</name>
<gene>
    <name evidence="2" type="ORF">SELMODRAFT_428826</name>
</gene>
<sequence>MCATYSRRNRSAITSTSPPPFSASATDRLPTSTVIKASSRSSSSRIKTSKGAKKKAREIMASSKREEAGTRKRNPPKSARRYTNKSSPCIGSGGRRTFGEDVLCFWGMGKSNKKIYIGSCSSEEAAASGSISPTRSSSTSGQSLLWFTPELLAYGAGTRETRPRASNHNGVYLLKNRKAPWAASITLKLHYLSVKLDLNQQKTFSIRTLWFSSLPQAEASYDSTGAGAYETQEEAARFFSREKNLHFAYENYTDEMPQWITLAENDFIQYIRNLHGLDRKGSVQRS</sequence>
<feature type="compositionally biased region" description="Basic residues" evidence="1">
    <location>
        <begin position="71"/>
        <end position="83"/>
    </location>
</feature>
<dbReference type="Proteomes" id="UP000001514">
    <property type="component" value="Unassembled WGS sequence"/>
</dbReference>
<keyword evidence="3" id="KW-1185">Reference proteome</keyword>
<evidence type="ECO:0000256" key="1">
    <source>
        <dbReference type="SAM" id="MobiDB-lite"/>
    </source>
</evidence>
<accession>D8T448</accession>
<dbReference type="HOGENOM" id="CLU_084912_0_0_1"/>
<proteinExistence type="predicted"/>
<dbReference type="AlphaFoldDB" id="D8T448"/>
<feature type="compositionally biased region" description="Basic residues" evidence="1">
    <location>
        <begin position="47"/>
        <end position="56"/>
    </location>
</feature>
<organism evidence="3">
    <name type="scientific">Selaginella moellendorffii</name>
    <name type="common">Spikemoss</name>
    <dbReference type="NCBI Taxonomy" id="88036"/>
    <lineage>
        <taxon>Eukaryota</taxon>
        <taxon>Viridiplantae</taxon>
        <taxon>Streptophyta</taxon>
        <taxon>Embryophyta</taxon>
        <taxon>Tracheophyta</taxon>
        <taxon>Lycopodiopsida</taxon>
        <taxon>Selaginellales</taxon>
        <taxon>Selaginellaceae</taxon>
        <taxon>Selaginella</taxon>
    </lineage>
</organism>
<evidence type="ECO:0000313" key="3">
    <source>
        <dbReference type="Proteomes" id="UP000001514"/>
    </source>
</evidence>